<accession>A0A8J6YXZ6</accession>
<dbReference type="InterPro" id="IPR050223">
    <property type="entry name" value="D-isomer_2-hydroxyacid_DH"/>
</dbReference>
<dbReference type="Pfam" id="PF00389">
    <property type="entry name" value="2-Hacid_dh"/>
    <property type="match status" value="1"/>
</dbReference>
<dbReference type="AlphaFoldDB" id="A0A8J6YXZ6"/>
<evidence type="ECO:0000313" key="7">
    <source>
        <dbReference type="EMBL" id="MBE3639962.1"/>
    </source>
</evidence>
<keyword evidence="3" id="KW-0520">NAD</keyword>
<evidence type="ECO:0000313" key="8">
    <source>
        <dbReference type="Proteomes" id="UP000609121"/>
    </source>
</evidence>
<keyword evidence="8" id="KW-1185">Reference proteome</keyword>
<evidence type="ECO:0000259" key="5">
    <source>
        <dbReference type="Pfam" id="PF00389"/>
    </source>
</evidence>
<comment type="similarity">
    <text evidence="4">Belongs to the D-isomer specific 2-hydroxyacid dehydrogenase family.</text>
</comment>
<name>A0A8J6YXZ6_9RHOB</name>
<dbReference type="Gene3D" id="3.40.50.720">
    <property type="entry name" value="NAD(P)-binding Rossmann-like Domain"/>
    <property type="match status" value="2"/>
</dbReference>
<feature type="domain" description="D-isomer specific 2-hydroxyacid dehydrogenase catalytic" evidence="5">
    <location>
        <begin position="15"/>
        <end position="313"/>
    </location>
</feature>
<dbReference type="InterPro" id="IPR036291">
    <property type="entry name" value="NAD(P)-bd_dom_sf"/>
</dbReference>
<dbReference type="SUPFAM" id="SSF52283">
    <property type="entry name" value="Formate/glycerate dehydrogenase catalytic domain-like"/>
    <property type="match status" value="1"/>
</dbReference>
<dbReference type="SUPFAM" id="SSF51735">
    <property type="entry name" value="NAD(P)-binding Rossmann-fold domains"/>
    <property type="match status" value="1"/>
</dbReference>
<evidence type="ECO:0000256" key="1">
    <source>
        <dbReference type="ARBA" id="ARBA00022857"/>
    </source>
</evidence>
<evidence type="ECO:0000256" key="4">
    <source>
        <dbReference type="RuleBase" id="RU003719"/>
    </source>
</evidence>
<protein>
    <submittedName>
        <fullName evidence="7">2-hydroxyacid dehydrogenase</fullName>
    </submittedName>
</protein>
<dbReference type="InterPro" id="IPR006139">
    <property type="entry name" value="D-isomer_2_OHA_DH_cat_dom"/>
</dbReference>
<dbReference type="GO" id="GO:0005829">
    <property type="term" value="C:cytosol"/>
    <property type="evidence" value="ECO:0007669"/>
    <property type="project" value="TreeGrafter"/>
</dbReference>
<dbReference type="RefSeq" id="WP_193185290.1">
    <property type="nucleotide sequence ID" value="NZ_JACVXA010000065.1"/>
</dbReference>
<dbReference type="GO" id="GO:0051287">
    <property type="term" value="F:NAD binding"/>
    <property type="evidence" value="ECO:0007669"/>
    <property type="project" value="InterPro"/>
</dbReference>
<feature type="domain" description="D-isomer specific 2-hydroxyacid dehydrogenase NAD-binding" evidence="6">
    <location>
        <begin position="110"/>
        <end position="282"/>
    </location>
</feature>
<reference evidence="7" key="1">
    <citation type="submission" date="2020-09" db="EMBL/GenBank/DDBJ databases">
        <title>A novel bacterium of genus Mangrovicoccus, isolated from South China Sea.</title>
        <authorList>
            <person name="Huang H."/>
            <person name="Mo K."/>
            <person name="Hu Y."/>
        </authorList>
    </citation>
    <scope>NUCLEOTIDE SEQUENCE</scope>
    <source>
        <strain evidence="7">HB182678</strain>
    </source>
</reference>
<dbReference type="Proteomes" id="UP000609121">
    <property type="component" value="Unassembled WGS sequence"/>
</dbReference>
<sequence>MTKPDILLMGPPQHPDIPAELERDFRLHRYWEAPDRAALIAQLAPHLRYISTSGHDGPDAATIRALPKLELISSFGVGYDGIDTAAAQAQGVRVTNTPDVLNDCVAELTLGLMLALAREIPASDRFVRDGRWAAGPYPFTGELTGKRAGILGLGRIGKEIARRLEVFRMEIAYHGRRQQEGVPYRYYGDLHEMAREVDWLIVIAPATAESRHLVDASVLEALGPRGHLVNVARGALVDEAALVEALQTGRIAGAGLDVFEDEPRPLPGLLSLPNTVLTPHTGSATWRTRKIMAELMLANLRAHLAGEPVKTPVV</sequence>
<proteinExistence type="inferred from homology"/>
<dbReference type="CDD" id="cd12156">
    <property type="entry name" value="HPPR"/>
    <property type="match status" value="1"/>
</dbReference>
<gene>
    <name evidence="7" type="ORF">ICN82_17295</name>
</gene>
<dbReference type="InterPro" id="IPR006140">
    <property type="entry name" value="D-isomer_DH_NAD-bd"/>
</dbReference>
<keyword evidence="2 4" id="KW-0560">Oxidoreductase</keyword>
<evidence type="ECO:0000256" key="3">
    <source>
        <dbReference type="ARBA" id="ARBA00023027"/>
    </source>
</evidence>
<evidence type="ECO:0000256" key="2">
    <source>
        <dbReference type="ARBA" id="ARBA00023002"/>
    </source>
</evidence>
<evidence type="ECO:0000259" key="6">
    <source>
        <dbReference type="Pfam" id="PF02826"/>
    </source>
</evidence>
<dbReference type="EMBL" id="JACVXA010000065">
    <property type="protein sequence ID" value="MBE3639962.1"/>
    <property type="molecule type" value="Genomic_DNA"/>
</dbReference>
<keyword evidence="1" id="KW-0521">NADP</keyword>
<dbReference type="FunFam" id="3.40.50.720:FF:000213">
    <property type="entry name" value="Putative 2-hydroxyacid dehydrogenase"/>
    <property type="match status" value="1"/>
</dbReference>
<dbReference type="GO" id="GO:0030267">
    <property type="term" value="F:glyoxylate reductase (NADPH) activity"/>
    <property type="evidence" value="ECO:0007669"/>
    <property type="project" value="TreeGrafter"/>
</dbReference>
<comment type="caution">
    <text evidence="7">The sequence shown here is derived from an EMBL/GenBank/DDBJ whole genome shotgun (WGS) entry which is preliminary data.</text>
</comment>
<dbReference type="PANTHER" id="PTHR10996:SF178">
    <property type="entry name" value="2-HYDROXYACID DEHYDROGENASE YGL185C-RELATED"/>
    <property type="match status" value="1"/>
</dbReference>
<dbReference type="Pfam" id="PF02826">
    <property type="entry name" value="2-Hacid_dh_C"/>
    <property type="match status" value="1"/>
</dbReference>
<organism evidence="7 8">
    <name type="scientific">Mangrovicoccus algicola</name>
    <dbReference type="NCBI Taxonomy" id="2771008"/>
    <lineage>
        <taxon>Bacteria</taxon>
        <taxon>Pseudomonadati</taxon>
        <taxon>Pseudomonadota</taxon>
        <taxon>Alphaproteobacteria</taxon>
        <taxon>Rhodobacterales</taxon>
        <taxon>Paracoccaceae</taxon>
        <taxon>Mangrovicoccus</taxon>
    </lineage>
</organism>
<dbReference type="PANTHER" id="PTHR10996">
    <property type="entry name" value="2-HYDROXYACID DEHYDROGENASE-RELATED"/>
    <property type="match status" value="1"/>
</dbReference>
<dbReference type="GO" id="GO:0016618">
    <property type="term" value="F:hydroxypyruvate reductase [NAD(P)H] activity"/>
    <property type="evidence" value="ECO:0007669"/>
    <property type="project" value="TreeGrafter"/>
</dbReference>